<dbReference type="Gene3D" id="1.10.260.40">
    <property type="entry name" value="lambda repressor-like DNA-binding domains"/>
    <property type="match status" value="1"/>
</dbReference>
<accession>A0A5N6S8M2</accession>
<dbReference type="EMBL" id="QDAG01000001">
    <property type="protein sequence ID" value="KAE8130264.1"/>
    <property type="molecule type" value="Genomic_DNA"/>
</dbReference>
<dbReference type="SUPFAM" id="SSF47413">
    <property type="entry name" value="lambda repressor-like DNA-binding domains"/>
    <property type="match status" value="1"/>
</dbReference>
<dbReference type="Gene3D" id="3.40.50.2300">
    <property type="match status" value="2"/>
</dbReference>
<dbReference type="GeneID" id="78126360"/>
<dbReference type="RefSeq" id="WP_152579954.1">
    <property type="nucleotide sequence ID" value="NZ_QDAG01000001.1"/>
</dbReference>
<dbReference type="SUPFAM" id="SSF53822">
    <property type="entry name" value="Periplasmic binding protein-like I"/>
    <property type="match status" value="1"/>
</dbReference>
<dbReference type="InterPro" id="IPR000843">
    <property type="entry name" value="HTH_LacI"/>
</dbReference>
<dbReference type="GO" id="GO:0003700">
    <property type="term" value="F:DNA-binding transcription factor activity"/>
    <property type="evidence" value="ECO:0007669"/>
    <property type="project" value="TreeGrafter"/>
</dbReference>
<dbReference type="Pfam" id="PF13377">
    <property type="entry name" value="Peripla_BP_3"/>
    <property type="match status" value="1"/>
</dbReference>
<keyword evidence="2" id="KW-0238">DNA-binding</keyword>
<dbReference type="Pfam" id="PF00356">
    <property type="entry name" value="LacI"/>
    <property type="match status" value="1"/>
</dbReference>
<dbReference type="AlphaFoldDB" id="A0A5N6S8M2"/>
<protein>
    <submittedName>
        <fullName evidence="5">LacI family transcriptional regulator</fullName>
    </submittedName>
</protein>
<evidence type="ECO:0000256" key="3">
    <source>
        <dbReference type="ARBA" id="ARBA00023163"/>
    </source>
</evidence>
<evidence type="ECO:0000256" key="1">
    <source>
        <dbReference type="ARBA" id="ARBA00023015"/>
    </source>
</evidence>
<dbReference type="InterPro" id="IPR028082">
    <property type="entry name" value="Peripla_BP_I"/>
</dbReference>
<dbReference type="Proteomes" id="UP000325415">
    <property type="component" value="Unassembled WGS sequence"/>
</dbReference>
<dbReference type="SMART" id="SM00354">
    <property type="entry name" value="HTH_LACI"/>
    <property type="match status" value="1"/>
</dbReference>
<dbReference type="PROSITE" id="PS50932">
    <property type="entry name" value="HTH_LACI_2"/>
    <property type="match status" value="1"/>
</dbReference>
<dbReference type="InterPro" id="IPR046335">
    <property type="entry name" value="LacI/GalR-like_sensor"/>
</dbReference>
<name>A0A5N6S8M2_9BIFI</name>
<reference evidence="5 6" key="1">
    <citation type="submission" date="2018-04" db="EMBL/GenBank/DDBJ databases">
        <authorList>
            <person name="Eckel V.P."/>
            <person name="Vogel R.F."/>
        </authorList>
    </citation>
    <scope>NUCLEOTIDE SEQUENCE [LARGE SCALE GENOMIC DNA]</scope>
    <source>
        <strain evidence="6">TMW 2.1764</strain>
    </source>
</reference>
<comment type="caution">
    <text evidence="5">The sequence shown here is derived from an EMBL/GenBank/DDBJ whole genome shotgun (WGS) entry which is preliminary data.</text>
</comment>
<proteinExistence type="predicted"/>
<evidence type="ECO:0000313" key="6">
    <source>
        <dbReference type="Proteomes" id="UP000325415"/>
    </source>
</evidence>
<dbReference type="InterPro" id="IPR010982">
    <property type="entry name" value="Lambda_DNA-bd_dom_sf"/>
</dbReference>
<gene>
    <name evidence="5" type="ORF">DDE84_01420</name>
</gene>
<evidence type="ECO:0000259" key="4">
    <source>
        <dbReference type="PROSITE" id="PS50932"/>
    </source>
</evidence>
<evidence type="ECO:0000313" key="5">
    <source>
        <dbReference type="EMBL" id="KAE8130264.1"/>
    </source>
</evidence>
<feature type="domain" description="HTH lacI-type" evidence="4">
    <location>
        <begin position="12"/>
        <end position="66"/>
    </location>
</feature>
<dbReference type="PANTHER" id="PTHR30146">
    <property type="entry name" value="LACI-RELATED TRANSCRIPTIONAL REPRESSOR"/>
    <property type="match status" value="1"/>
</dbReference>
<dbReference type="CDD" id="cd01392">
    <property type="entry name" value="HTH_LacI"/>
    <property type="match status" value="1"/>
</dbReference>
<dbReference type="GO" id="GO:0000976">
    <property type="term" value="F:transcription cis-regulatory region binding"/>
    <property type="evidence" value="ECO:0007669"/>
    <property type="project" value="TreeGrafter"/>
</dbReference>
<dbReference type="CDD" id="cd06267">
    <property type="entry name" value="PBP1_LacI_sugar_binding-like"/>
    <property type="match status" value="1"/>
</dbReference>
<keyword evidence="3" id="KW-0804">Transcription</keyword>
<sequence>MTIPQRRNDRRVTLTDIAQACHLAPSTVSRALHDPGRVNSHTYERIVRAAQELGYHDDFGASSTPSFIRGTVALVVPSLTNPVTLDLIRGCHARVQSLGYLFMLVSTDESSEQEASWISELSGTVDGMILASPRLSDEELRHKGANTPIVVVNRELEGMSSVIADTSSAMKQALRYLASLGHQEIAYVHGPSDSRLDRARYRAVMNEAADLPGVSVKELGPYRPSLVAGEAAADALAISGVTGVMFFDDLLALGAMRRFAHIGMRVPEDISVIGCDDCFAAQMVQPQLTTVSASADELGRSAAQMLVTQLGSANIEPQSQCLPAQLAIRHSTAGAAT</sequence>
<organism evidence="5 6">
    <name type="scientific">Bifidobacterium tibiigranuli</name>
    <dbReference type="NCBI Taxonomy" id="2172043"/>
    <lineage>
        <taxon>Bacteria</taxon>
        <taxon>Bacillati</taxon>
        <taxon>Actinomycetota</taxon>
        <taxon>Actinomycetes</taxon>
        <taxon>Bifidobacteriales</taxon>
        <taxon>Bifidobacteriaceae</taxon>
        <taxon>Bifidobacterium</taxon>
    </lineage>
</organism>
<evidence type="ECO:0000256" key="2">
    <source>
        <dbReference type="ARBA" id="ARBA00023125"/>
    </source>
</evidence>
<keyword evidence="1" id="KW-0805">Transcription regulation</keyword>
<dbReference type="PANTHER" id="PTHR30146:SF138">
    <property type="entry name" value="TRANSCRIPTIONAL REGULATORY PROTEIN"/>
    <property type="match status" value="1"/>
</dbReference>
<keyword evidence="6" id="KW-1185">Reference proteome</keyword>
<dbReference type="OrthoDB" id="3258243at2"/>